<keyword evidence="3" id="KW-1185">Reference proteome</keyword>
<proteinExistence type="predicted"/>
<sequence length="191" mass="21587">MISCTKDDDGTRSDLPSETTEGKNTFGCRVDDITFLPKSSGAIFGSDAPIVSANYFKLDDKYYDFQPGYYLRIVAMNEITNKDIVINATRSDLPLAEGKTYPITMEGDGLFSAKYSFSTTALSKDNNAYVFTNHQYKTSKDYNGELKITKIDESKLIISGTFSFDCYNDDDQTIAKIRESRFDIKYKPYLE</sequence>
<accession>A0ABY2AXU9</accession>
<name>A0ABY2AXU9_9FLAO</name>
<dbReference type="Proteomes" id="UP000295270">
    <property type="component" value="Unassembled WGS sequence"/>
</dbReference>
<protein>
    <recommendedName>
        <fullName evidence="4">Lipoprotein</fullName>
    </recommendedName>
</protein>
<evidence type="ECO:0008006" key="4">
    <source>
        <dbReference type="Google" id="ProtNLM"/>
    </source>
</evidence>
<evidence type="ECO:0000313" key="3">
    <source>
        <dbReference type="Proteomes" id="UP000295270"/>
    </source>
</evidence>
<comment type="caution">
    <text evidence="2">The sequence shown here is derived from an EMBL/GenBank/DDBJ whole genome shotgun (WGS) entry which is preliminary data.</text>
</comment>
<gene>
    <name evidence="2" type="ORF">EV142_10614</name>
</gene>
<organism evidence="2 3">
    <name type="scientific">Flavobacterium circumlabens</name>
    <dbReference type="NCBI Taxonomy" id="2133765"/>
    <lineage>
        <taxon>Bacteria</taxon>
        <taxon>Pseudomonadati</taxon>
        <taxon>Bacteroidota</taxon>
        <taxon>Flavobacteriia</taxon>
        <taxon>Flavobacteriales</taxon>
        <taxon>Flavobacteriaceae</taxon>
        <taxon>Flavobacterium</taxon>
    </lineage>
</organism>
<feature type="region of interest" description="Disordered" evidence="1">
    <location>
        <begin position="1"/>
        <end position="21"/>
    </location>
</feature>
<reference evidence="2 3" key="1">
    <citation type="journal article" date="2015" name="Stand. Genomic Sci.">
        <title>Genomic Encyclopedia of Bacterial and Archaeal Type Strains, Phase III: the genomes of soil and plant-associated and newly described type strains.</title>
        <authorList>
            <person name="Whitman W.B."/>
            <person name="Woyke T."/>
            <person name="Klenk H.P."/>
            <person name="Zhou Y."/>
            <person name="Lilburn T.G."/>
            <person name="Beck B.J."/>
            <person name="De Vos P."/>
            <person name="Vandamme P."/>
            <person name="Eisen J.A."/>
            <person name="Garrity G."/>
            <person name="Hugenholtz P."/>
            <person name="Kyrpides N.C."/>
        </authorList>
    </citation>
    <scope>NUCLEOTIDE SEQUENCE [LARGE SCALE GENOMIC DNA]</scope>
    <source>
        <strain evidence="2 3">P5626</strain>
    </source>
</reference>
<feature type="compositionally biased region" description="Basic and acidic residues" evidence="1">
    <location>
        <begin position="1"/>
        <end position="12"/>
    </location>
</feature>
<evidence type="ECO:0000256" key="1">
    <source>
        <dbReference type="SAM" id="MobiDB-lite"/>
    </source>
</evidence>
<dbReference type="EMBL" id="SLWA01000006">
    <property type="protein sequence ID" value="TCN55326.1"/>
    <property type="molecule type" value="Genomic_DNA"/>
</dbReference>
<evidence type="ECO:0000313" key="2">
    <source>
        <dbReference type="EMBL" id="TCN55326.1"/>
    </source>
</evidence>